<evidence type="ECO:0000256" key="9">
    <source>
        <dbReference type="ARBA" id="ARBA00022777"/>
    </source>
</evidence>
<gene>
    <name evidence="16" type="ORF">FH608_048265</name>
</gene>
<dbReference type="PIRSF" id="PIRSF037434">
    <property type="entry name" value="STHK_ChrS"/>
    <property type="match status" value="1"/>
</dbReference>
<dbReference type="Gene3D" id="3.30.565.10">
    <property type="entry name" value="Histidine kinase-like ATPase, C-terminal domain"/>
    <property type="match status" value="1"/>
</dbReference>
<keyword evidence="7" id="KW-0963">Cytoplasm</keyword>
<evidence type="ECO:0000256" key="13">
    <source>
        <dbReference type="ARBA" id="ARBA00024827"/>
    </source>
</evidence>
<dbReference type="GO" id="GO:0046983">
    <property type="term" value="F:protein dimerization activity"/>
    <property type="evidence" value="ECO:0007669"/>
    <property type="project" value="InterPro"/>
</dbReference>
<sequence length="401" mass="41956">MAGGTLTDPVDPGRDDWHRTVPGWHLAFATLAVLTAGLLFTGDAGPPAADRPVALLVLVLLCGWYGATGARALHRTRSRVGVVYLAGAVPLSAALFAAAPSGALMSCMLYPHIWALLPLRRAIAVTVASVASMAAVMIVRSDAYGQEPPSVILVAAVALVAALVLGVWITRIIEQSRQRARLVEELAATRTELAEVSRQAGALAERERLAREIHDTLAQGFTSVLLLLEAAKAGTCERDQAARGHLDQARRTAVDNLAEARALVAALPPPQLFDASLPDALGGLIERFEAETAIEAAFMVTGTPRRLTPNEEVMLLRVTQEALANVRKHASGAGRLEGVLTYGSGGVTLRISDDGQGFDPGDAGTGFGIGGMRERVTEVGGSLSVGPARPSGTLVQVELPS</sequence>
<accession>A0A5C4V0W8</accession>
<dbReference type="GO" id="GO:0005737">
    <property type="term" value="C:cytoplasm"/>
    <property type="evidence" value="ECO:0007669"/>
    <property type="project" value="UniProtKB-SubCell"/>
</dbReference>
<comment type="catalytic activity">
    <reaction evidence="1">
        <text>ATP + protein L-histidine = ADP + protein N-phospho-L-histidine.</text>
        <dbReference type="EC" id="2.7.13.3"/>
    </reaction>
</comment>
<evidence type="ECO:0000256" key="14">
    <source>
        <dbReference type="ARBA" id="ARBA00030800"/>
    </source>
</evidence>
<evidence type="ECO:0000256" key="2">
    <source>
        <dbReference type="ARBA" id="ARBA00001966"/>
    </source>
</evidence>
<evidence type="ECO:0000256" key="1">
    <source>
        <dbReference type="ARBA" id="ARBA00000085"/>
    </source>
</evidence>
<dbReference type="AlphaFoldDB" id="A0A5C4V0W8"/>
<evidence type="ECO:0000259" key="15">
    <source>
        <dbReference type="SMART" id="SM00387"/>
    </source>
</evidence>
<dbReference type="EMBL" id="VDLX02000032">
    <property type="protein sequence ID" value="KAB8184766.1"/>
    <property type="molecule type" value="Genomic_DNA"/>
</dbReference>
<keyword evidence="17" id="KW-1185">Reference proteome</keyword>
<dbReference type="InterPro" id="IPR003594">
    <property type="entry name" value="HATPase_dom"/>
</dbReference>
<reference evidence="16 17" key="1">
    <citation type="submission" date="2019-10" db="EMBL/GenBank/DDBJ databases">
        <title>Nonomuraea sp. nov., isolated from Phyllanthus amarus.</title>
        <authorList>
            <person name="Klykleung N."/>
            <person name="Tanasupawat S."/>
        </authorList>
    </citation>
    <scope>NUCLEOTIDE SEQUENCE [LARGE SCALE GENOMIC DNA]</scope>
    <source>
        <strain evidence="16 17">PA1-10</strain>
    </source>
</reference>
<keyword evidence="10" id="KW-0408">Iron</keyword>
<keyword evidence="9 16" id="KW-0418">Kinase</keyword>
<dbReference type="InterPro" id="IPR004358">
    <property type="entry name" value="Sig_transdc_His_kin-like_C"/>
</dbReference>
<comment type="caution">
    <text evidence="16">The sequence shown here is derived from an EMBL/GenBank/DDBJ whole genome shotgun (WGS) entry which is preliminary data.</text>
</comment>
<comment type="subcellular location">
    <subcellularLocation>
        <location evidence="3">Cytoplasm</location>
    </subcellularLocation>
</comment>
<comment type="cofactor">
    <cofactor evidence="2">
        <name>[4Fe-4S] cluster</name>
        <dbReference type="ChEBI" id="CHEBI:49883"/>
    </cofactor>
</comment>
<dbReference type="Pfam" id="PF02518">
    <property type="entry name" value="HATPase_c"/>
    <property type="match status" value="1"/>
</dbReference>
<dbReference type="PANTHER" id="PTHR24421">
    <property type="entry name" value="NITRATE/NITRITE SENSOR PROTEIN NARX-RELATED"/>
    <property type="match status" value="1"/>
</dbReference>
<evidence type="ECO:0000313" key="16">
    <source>
        <dbReference type="EMBL" id="KAB8184766.1"/>
    </source>
</evidence>
<dbReference type="Pfam" id="PF07730">
    <property type="entry name" value="HisKA_3"/>
    <property type="match status" value="1"/>
</dbReference>
<dbReference type="EC" id="2.7.13.3" evidence="4"/>
<evidence type="ECO:0000313" key="17">
    <source>
        <dbReference type="Proteomes" id="UP000312512"/>
    </source>
</evidence>
<keyword evidence="6" id="KW-0479">Metal-binding</keyword>
<feature type="domain" description="Histidine kinase/HSP90-like ATPase" evidence="15">
    <location>
        <begin position="310"/>
        <end position="401"/>
    </location>
</feature>
<evidence type="ECO:0000256" key="10">
    <source>
        <dbReference type="ARBA" id="ARBA00023004"/>
    </source>
</evidence>
<dbReference type="SMART" id="SM00387">
    <property type="entry name" value="HATPase_c"/>
    <property type="match status" value="1"/>
</dbReference>
<keyword evidence="8" id="KW-0808">Transferase</keyword>
<dbReference type="GO" id="GO:0016020">
    <property type="term" value="C:membrane"/>
    <property type="evidence" value="ECO:0007669"/>
    <property type="project" value="InterPro"/>
</dbReference>
<comment type="function">
    <text evidence="13">Member of the two-component regulatory system NreB/NreC involved in the control of dissimilatory nitrate/nitrite reduction in response to oxygen. NreB functions as a direct oxygen sensor histidine kinase which is autophosphorylated, in the absence of oxygen, probably at the conserved histidine residue, and transfers its phosphate group probably to a conserved aspartate residue of NreC. NreB/NreC activates the expression of the nitrate (narGHJI) and nitrite (nir) reductase operons, as well as the putative nitrate transporter gene narT.</text>
</comment>
<dbReference type="Proteomes" id="UP000312512">
    <property type="component" value="Unassembled WGS sequence"/>
</dbReference>
<dbReference type="RefSeq" id="WP_139637946.1">
    <property type="nucleotide sequence ID" value="NZ_VDLX02000032.1"/>
</dbReference>
<dbReference type="GO" id="GO:0000155">
    <property type="term" value="F:phosphorelay sensor kinase activity"/>
    <property type="evidence" value="ECO:0007669"/>
    <property type="project" value="InterPro"/>
</dbReference>
<evidence type="ECO:0000256" key="8">
    <source>
        <dbReference type="ARBA" id="ARBA00022679"/>
    </source>
</evidence>
<dbReference type="InterPro" id="IPR036890">
    <property type="entry name" value="HATPase_C_sf"/>
</dbReference>
<evidence type="ECO:0000256" key="5">
    <source>
        <dbReference type="ARBA" id="ARBA00017322"/>
    </source>
</evidence>
<dbReference type="PRINTS" id="PR00344">
    <property type="entry name" value="BCTRLSENSOR"/>
</dbReference>
<evidence type="ECO:0000256" key="11">
    <source>
        <dbReference type="ARBA" id="ARBA00023012"/>
    </source>
</evidence>
<proteinExistence type="predicted"/>
<keyword evidence="12" id="KW-0411">Iron-sulfur</keyword>
<evidence type="ECO:0000256" key="3">
    <source>
        <dbReference type="ARBA" id="ARBA00004496"/>
    </source>
</evidence>
<evidence type="ECO:0000256" key="4">
    <source>
        <dbReference type="ARBA" id="ARBA00012438"/>
    </source>
</evidence>
<dbReference type="InterPro" id="IPR017205">
    <property type="entry name" value="Sig_transdc_His_kinase_ChrS"/>
</dbReference>
<keyword evidence="6" id="KW-0004">4Fe-4S</keyword>
<dbReference type="PANTHER" id="PTHR24421:SF62">
    <property type="entry name" value="SENSORY TRANSDUCTION HISTIDINE KINASE"/>
    <property type="match status" value="1"/>
</dbReference>
<evidence type="ECO:0000256" key="7">
    <source>
        <dbReference type="ARBA" id="ARBA00022490"/>
    </source>
</evidence>
<protein>
    <recommendedName>
        <fullName evidence="5">Oxygen sensor histidine kinase NreB</fullName>
        <ecNumber evidence="4">2.7.13.3</ecNumber>
    </recommendedName>
    <alternativeName>
        <fullName evidence="14">Nitrogen regulation protein B</fullName>
    </alternativeName>
</protein>
<name>A0A5C4V0W8_9ACTN</name>
<dbReference type="OrthoDB" id="227596at2"/>
<organism evidence="16 17">
    <name type="scientific">Nonomuraea phyllanthi</name>
    <dbReference type="NCBI Taxonomy" id="2219224"/>
    <lineage>
        <taxon>Bacteria</taxon>
        <taxon>Bacillati</taxon>
        <taxon>Actinomycetota</taxon>
        <taxon>Actinomycetes</taxon>
        <taxon>Streptosporangiales</taxon>
        <taxon>Streptosporangiaceae</taxon>
        <taxon>Nonomuraea</taxon>
    </lineage>
</organism>
<evidence type="ECO:0000256" key="6">
    <source>
        <dbReference type="ARBA" id="ARBA00022485"/>
    </source>
</evidence>
<keyword evidence="11" id="KW-0902">Two-component regulatory system</keyword>
<dbReference type="CDD" id="cd16917">
    <property type="entry name" value="HATPase_UhpB-NarQ-NarX-like"/>
    <property type="match status" value="1"/>
</dbReference>
<dbReference type="InterPro" id="IPR050482">
    <property type="entry name" value="Sensor_HK_TwoCompSys"/>
</dbReference>
<dbReference type="InterPro" id="IPR011712">
    <property type="entry name" value="Sig_transdc_His_kin_sub3_dim/P"/>
</dbReference>
<evidence type="ECO:0000256" key="12">
    <source>
        <dbReference type="ARBA" id="ARBA00023014"/>
    </source>
</evidence>
<dbReference type="SUPFAM" id="SSF55874">
    <property type="entry name" value="ATPase domain of HSP90 chaperone/DNA topoisomerase II/histidine kinase"/>
    <property type="match status" value="1"/>
</dbReference>
<dbReference type="GO" id="GO:0051539">
    <property type="term" value="F:4 iron, 4 sulfur cluster binding"/>
    <property type="evidence" value="ECO:0007669"/>
    <property type="project" value="UniProtKB-KW"/>
</dbReference>
<dbReference type="Gene3D" id="1.20.5.1930">
    <property type="match status" value="1"/>
</dbReference>